<comment type="caution">
    <text evidence="2">The sequence shown here is derived from an EMBL/GenBank/DDBJ whole genome shotgun (WGS) entry which is preliminary data.</text>
</comment>
<organism evidence="2 3">
    <name type="scientific">Ceratodon purpureus</name>
    <name type="common">Fire moss</name>
    <name type="synonym">Dicranum purpureum</name>
    <dbReference type="NCBI Taxonomy" id="3225"/>
    <lineage>
        <taxon>Eukaryota</taxon>
        <taxon>Viridiplantae</taxon>
        <taxon>Streptophyta</taxon>
        <taxon>Embryophyta</taxon>
        <taxon>Bryophyta</taxon>
        <taxon>Bryophytina</taxon>
        <taxon>Bryopsida</taxon>
        <taxon>Dicranidae</taxon>
        <taxon>Pseudoditrichales</taxon>
        <taxon>Ditrichaceae</taxon>
        <taxon>Ceratodon</taxon>
    </lineage>
</organism>
<name>A0A8T0H8G2_CERPU</name>
<proteinExistence type="predicted"/>
<sequence>MTLHLVRCTVVHQGQEFHLKREKPHDSIRERHLRCLRQRERRMLRAVTAETSSKNRGLSPRPADSPNIKDVQCNATILNDLEAFQEVKSQGCCCSEVEQLTLLHFLRELNLAFRKV</sequence>
<gene>
    <name evidence="2" type="ORF">KC19_7G109600</name>
</gene>
<evidence type="ECO:0000256" key="1">
    <source>
        <dbReference type="SAM" id="MobiDB-lite"/>
    </source>
</evidence>
<dbReference type="AlphaFoldDB" id="A0A8T0H8G2"/>
<dbReference type="Proteomes" id="UP000822688">
    <property type="component" value="Chromosome 7"/>
</dbReference>
<dbReference type="EMBL" id="CM026428">
    <property type="protein sequence ID" value="KAG0567095.1"/>
    <property type="molecule type" value="Genomic_DNA"/>
</dbReference>
<evidence type="ECO:0000313" key="3">
    <source>
        <dbReference type="Proteomes" id="UP000822688"/>
    </source>
</evidence>
<evidence type="ECO:0000313" key="2">
    <source>
        <dbReference type="EMBL" id="KAG0567095.1"/>
    </source>
</evidence>
<keyword evidence="3" id="KW-1185">Reference proteome</keyword>
<accession>A0A8T0H8G2</accession>
<protein>
    <submittedName>
        <fullName evidence="2">Uncharacterized protein</fullName>
    </submittedName>
</protein>
<reference evidence="2" key="1">
    <citation type="submission" date="2020-06" db="EMBL/GenBank/DDBJ databases">
        <title>WGS assembly of Ceratodon purpureus strain R40.</title>
        <authorList>
            <person name="Carey S.B."/>
            <person name="Jenkins J."/>
            <person name="Shu S."/>
            <person name="Lovell J.T."/>
            <person name="Sreedasyam A."/>
            <person name="Maumus F."/>
            <person name="Tiley G.P."/>
            <person name="Fernandez-Pozo N."/>
            <person name="Barry K."/>
            <person name="Chen C."/>
            <person name="Wang M."/>
            <person name="Lipzen A."/>
            <person name="Daum C."/>
            <person name="Saski C.A."/>
            <person name="Payton A.C."/>
            <person name="Mcbreen J.C."/>
            <person name="Conrad R.E."/>
            <person name="Kollar L.M."/>
            <person name="Olsson S."/>
            <person name="Huttunen S."/>
            <person name="Landis J.B."/>
            <person name="Wickett N.J."/>
            <person name="Johnson M.G."/>
            <person name="Rensing S.A."/>
            <person name="Grimwood J."/>
            <person name="Schmutz J."/>
            <person name="Mcdaniel S.F."/>
        </authorList>
    </citation>
    <scope>NUCLEOTIDE SEQUENCE</scope>
    <source>
        <strain evidence="2">R40</strain>
    </source>
</reference>
<feature type="region of interest" description="Disordered" evidence="1">
    <location>
        <begin position="46"/>
        <end position="67"/>
    </location>
</feature>